<reference evidence="2 3" key="1">
    <citation type="submission" date="2020-04" db="EMBL/GenBank/DDBJ databases">
        <title>Gordonia sp. nov. TBRC 11910.</title>
        <authorList>
            <person name="Suriyachadkun C."/>
        </authorList>
    </citation>
    <scope>NUCLEOTIDE SEQUENCE [LARGE SCALE GENOMIC DNA]</scope>
    <source>
        <strain evidence="2 3">TBRC 11910</strain>
    </source>
</reference>
<gene>
    <name evidence="2" type="ORF">HH308_22275</name>
</gene>
<evidence type="ECO:0000313" key="2">
    <source>
        <dbReference type="EMBL" id="NMO03945.1"/>
    </source>
</evidence>
<dbReference type="Gene3D" id="3.40.50.150">
    <property type="entry name" value="Vaccinia Virus protein VP39"/>
    <property type="match status" value="1"/>
</dbReference>
<dbReference type="InterPro" id="IPR052356">
    <property type="entry name" value="Thiol_S-MT"/>
</dbReference>
<evidence type="ECO:0000259" key="1">
    <source>
        <dbReference type="Pfam" id="PF08241"/>
    </source>
</evidence>
<organism evidence="2 3">
    <name type="scientific">Gordonia asplenii</name>
    <dbReference type="NCBI Taxonomy" id="2725283"/>
    <lineage>
        <taxon>Bacteria</taxon>
        <taxon>Bacillati</taxon>
        <taxon>Actinomycetota</taxon>
        <taxon>Actinomycetes</taxon>
        <taxon>Mycobacteriales</taxon>
        <taxon>Gordoniaceae</taxon>
        <taxon>Gordonia</taxon>
    </lineage>
</organism>
<dbReference type="Pfam" id="PF08241">
    <property type="entry name" value="Methyltransf_11"/>
    <property type="match status" value="1"/>
</dbReference>
<proteinExistence type="predicted"/>
<keyword evidence="2" id="KW-0808">Transferase</keyword>
<comment type="caution">
    <text evidence="2">The sequence shown here is derived from an EMBL/GenBank/DDBJ whole genome shotgun (WGS) entry which is preliminary data.</text>
</comment>
<dbReference type="EMBL" id="JABBNB010000028">
    <property type="protein sequence ID" value="NMO03945.1"/>
    <property type="molecule type" value="Genomic_DNA"/>
</dbReference>
<feature type="domain" description="Methyltransferase type 11" evidence="1">
    <location>
        <begin position="38"/>
        <end position="131"/>
    </location>
</feature>
<keyword evidence="2" id="KW-0489">Methyltransferase</keyword>
<sequence length="205" mass="22237">MGFYSDRILPHVIEATCGMPAMRKPRRRACAGLAGSVVEIGFGSGTNVGCYPDDVTEVTAVEPSDKAWEMAAERVAASTVPITRGGLDGQRLPFADNTFDAALSTYTMCTIPDLPAALAELRRVVKPGGTLHVLEHGRAPDADVRRWQHRLDPIQYRIGGGCSLSRDIPKFLVDAGWDVVELDQYYAKKTPRLFGATSLGVFRSA</sequence>
<evidence type="ECO:0000313" key="3">
    <source>
        <dbReference type="Proteomes" id="UP000550729"/>
    </source>
</evidence>
<dbReference type="Proteomes" id="UP000550729">
    <property type="component" value="Unassembled WGS sequence"/>
</dbReference>
<protein>
    <submittedName>
        <fullName evidence="2">Class I SAM-dependent methyltransferase</fullName>
    </submittedName>
</protein>
<dbReference type="GO" id="GO:0008757">
    <property type="term" value="F:S-adenosylmethionine-dependent methyltransferase activity"/>
    <property type="evidence" value="ECO:0007669"/>
    <property type="project" value="InterPro"/>
</dbReference>
<dbReference type="AlphaFoldDB" id="A0A848L4H2"/>
<dbReference type="CDD" id="cd02440">
    <property type="entry name" value="AdoMet_MTases"/>
    <property type="match status" value="1"/>
</dbReference>
<dbReference type="RefSeq" id="WP_170196442.1">
    <property type="nucleotide sequence ID" value="NZ_JABBNB010000028.1"/>
</dbReference>
<dbReference type="PANTHER" id="PTHR45036:SF1">
    <property type="entry name" value="METHYLTRANSFERASE LIKE 7A"/>
    <property type="match status" value="1"/>
</dbReference>
<dbReference type="SUPFAM" id="SSF53335">
    <property type="entry name" value="S-adenosyl-L-methionine-dependent methyltransferases"/>
    <property type="match status" value="1"/>
</dbReference>
<keyword evidence="3" id="KW-1185">Reference proteome</keyword>
<dbReference type="InterPro" id="IPR029063">
    <property type="entry name" value="SAM-dependent_MTases_sf"/>
</dbReference>
<dbReference type="InterPro" id="IPR013216">
    <property type="entry name" value="Methyltransf_11"/>
</dbReference>
<dbReference type="PANTHER" id="PTHR45036">
    <property type="entry name" value="METHYLTRANSFERASE LIKE 7B"/>
    <property type="match status" value="1"/>
</dbReference>
<name>A0A848L4H2_9ACTN</name>
<accession>A0A848L4H2</accession>
<dbReference type="GO" id="GO:0032259">
    <property type="term" value="P:methylation"/>
    <property type="evidence" value="ECO:0007669"/>
    <property type="project" value="UniProtKB-KW"/>
</dbReference>